<evidence type="ECO:0000256" key="1">
    <source>
        <dbReference type="SAM" id="MobiDB-lite"/>
    </source>
</evidence>
<organism evidence="2 3">
    <name type="scientific">Pelobates cultripes</name>
    <name type="common">Western spadefoot toad</name>
    <dbReference type="NCBI Taxonomy" id="61616"/>
    <lineage>
        <taxon>Eukaryota</taxon>
        <taxon>Metazoa</taxon>
        <taxon>Chordata</taxon>
        <taxon>Craniata</taxon>
        <taxon>Vertebrata</taxon>
        <taxon>Euteleostomi</taxon>
        <taxon>Amphibia</taxon>
        <taxon>Batrachia</taxon>
        <taxon>Anura</taxon>
        <taxon>Pelobatoidea</taxon>
        <taxon>Pelobatidae</taxon>
        <taxon>Pelobates</taxon>
    </lineage>
</organism>
<proteinExistence type="predicted"/>
<feature type="compositionally biased region" description="Low complexity" evidence="1">
    <location>
        <begin position="181"/>
        <end position="197"/>
    </location>
</feature>
<sequence>MAVYCYALNSLVMMNNSNVKSGSVTKTSPSCQRPVLPVPDRKSTYFPLLGSAILPPYSPGPSSPSSSPKTKNTSFIFPENAKERSTARSRSPSWNGRDGQTPKAGRCPSPLRLPGYNVGEAGSRSGILSGFGQGNGSGTWQLESEEKRRLARIQRELQNVQVNQVVGLFEAHIQAQNSPLSPGLRSPRFGSRSPSPLRRTWGEENIFSFVHNSGRKVSCSSQDGLSVVPTSQSLVPSVEKDVSVAINSVSTGQQCNTSPQEESTKTNSLTIGTPGPIPAVIITDHGEDGEGQVESNSLGINPTSLPRKLSSSSASSTGFSSSWDESEDDVSSDPERSLEKSPPFLQTIEQPKPRVVSTLHFFLYA</sequence>
<protein>
    <recommendedName>
        <fullName evidence="4">Kinase</fullName>
    </recommendedName>
</protein>
<feature type="compositionally biased region" description="Polar residues" evidence="1">
    <location>
        <begin position="250"/>
        <end position="271"/>
    </location>
</feature>
<feature type="region of interest" description="Disordered" evidence="1">
    <location>
        <begin position="250"/>
        <end position="350"/>
    </location>
</feature>
<reference evidence="2" key="1">
    <citation type="submission" date="2022-03" db="EMBL/GenBank/DDBJ databases">
        <authorList>
            <person name="Alioto T."/>
            <person name="Alioto T."/>
            <person name="Gomez Garrido J."/>
        </authorList>
    </citation>
    <scope>NUCLEOTIDE SEQUENCE</scope>
</reference>
<keyword evidence="3" id="KW-1185">Reference proteome</keyword>
<feature type="compositionally biased region" description="Polar residues" evidence="1">
    <location>
        <begin position="293"/>
        <end position="304"/>
    </location>
</feature>
<gene>
    <name evidence="2" type="ORF">PECUL_23A017759</name>
</gene>
<feature type="region of interest" description="Disordered" evidence="1">
    <location>
        <begin position="57"/>
        <end position="114"/>
    </location>
</feature>
<feature type="compositionally biased region" description="Low complexity" evidence="1">
    <location>
        <begin position="310"/>
        <end position="323"/>
    </location>
</feature>
<feature type="region of interest" description="Disordered" evidence="1">
    <location>
        <begin position="178"/>
        <end position="197"/>
    </location>
</feature>
<dbReference type="EMBL" id="OW240913">
    <property type="protein sequence ID" value="CAH2255830.1"/>
    <property type="molecule type" value="Genomic_DNA"/>
</dbReference>
<evidence type="ECO:0008006" key="4">
    <source>
        <dbReference type="Google" id="ProtNLM"/>
    </source>
</evidence>
<accession>A0AAD1RKE2</accession>
<name>A0AAD1RKE2_PELCU</name>
<evidence type="ECO:0000313" key="2">
    <source>
        <dbReference type="EMBL" id="CAH2255830.1"/>
    </source>
</evidence>
<dbReference type="AlphaFoldDB" id="A0AAD1RKE2"/>
<evidence type="ECO:0000313" key="3">
    <source>
        <dbReference type="Proteomes" id="UP001295444"/>
    </source>
</evidence>
<dbReference type="Proteomes" id="UP001295444">
    <property type="component" value="Chromosome 02"/>
</dbReference>